<protein>
    <submittedName>
        <fullName evidence="2">Beta-ketoacyl synthase chain length factor</fullName>
    </submittedName>
</protein>
<proteinExistence type="predicted"/>
<dbReference type="Pfam" id="PF13723">
    <property type="entry name" value="Ketoacyl-synt_2"/>
    <property type="match status" value="1"/>
</dbReference>
<dbReference type="GO" id="GO:0016746">
    <property type="term" value="F:acyltransferase activity"/>
    <property type="evidence" value="ECO:0007669"/>
    <property type="project" value="InterPro"/>
</dbReference>
<dbReference type="InterPro" id="IPR014030">
    <property type="entry name" value="Ketoacyl_synth_N"/>
</dbReference>
<feature type="domain" description="Beta-ketoacyl synthase-like N-terminal" evidence="1">
    <location>
        <begin position="33"/>
        <end position="200"/>
    </location>
</feature>
<sequence length="264" mass="26496">MSGAFCHIAGVGLLGPGLPGWAASIPVLSGAAPWVPAETVLPPPPLLPPTERRRAGAVTRLALAAATEASAGLDAAALDTVFASSNGDGATLGAILEALTAEGSDVSPTQFHNSVHNAAAGYWGIGTHSMRPSVSLGGHDDVLPLGLLQAAAQCAAWGRPVLFCAYDAPLPPPLDACHPAAFPFAMALVLRPGREGGLAGLRLWHQAEDCAAPATRGALGEALEDGNPVARALPMLEALAAGRPADLCWPLLDGGAVCAALSPC</sequence>
<dbReference type="AlphaFoldDB" id="A0A5B2TH02"/>
<dbReference type="OrthoDB" id="9798676at2"/>
<dbReference type="InterPro" id="IPR016039">
    <property type="entry name" value="Thiolase-like"/>
</dbReference>
<dbReference type="EMBL" id="VUKA01000004">
    <property type="protein sequence ID" value="KAA2213060.1"/>
    <property type="molecule type" value="Genomic_DNA"/>
</dbReference>
<name>A0A5B2TH02_9PROT</name>
<dbReference type="SUPFAM" id="SSF53901">
    <property type="entry name" value="Thiolase-like"/>
    <property type="match status" value="1"/>
</dbReference>
<accession>A0A5B2TH02</accession>
<dbReference type="Proteomes" id="UP000322110">
    <property type="component" value="Unassembled WGS sequence"/>
</dbReference>
<keyword evidence="3" id="KW-1185">Reference proteome</keyword>
<evidence type="ECO:0000259" key="1">
    <source>
        <dbReference type="Pfam" id="PF13723"/>
    </source>
</evidence>
<dbReference type="RefSeq" id="WP_149812173.1">
    <property type="nucleotide sequence ID" value="NZ_VUKA01000004.1"/>
</dbReference>
<gene>
    <name evidence="2" type="ORF">F0Q34_10460</name>
</gene>
<evidence type="ECO:0000313" key="3">
    <source>
        <dbReference type="Proteomes" id="UP000322110"/>
    </source>
</evidence>
<organism evidence="2 3">
    <name type="scientific">Teichococcus oryzae</name>
    <dbReference type="NCBI Taxonomy" id="1608942"/>
    <lineage>
        <taxon>Bacteria</taxon>
        <taxon>Pseudomonadati</taxon>
        <taxon>Pseudomonadota</taxon>
        <taxon>Alphaproteobacteria</taxon>
        <taxon>Acetobacterales</taxon>
        <taxon>Roseomonadaceae</taxon>
        <taxon>Roseomonas</taxon>
    </lineage>
</organism>
<comment type="caution">
    <text evidence="2">The sequence shown here is derived from an EMBL/GenBank/DDBJ whole genome shotgun (WGS) entry which is preliminary data.</text>
</comment>
<reference evidence="2 3" key="1">
    <citation type="journal article" date="2015" name="Int. J. Syst. Evol. Microbiol.">
        <title>Roseomonas oryzae sp. nov., isolated from paddy rhizosphere soil.</title>
        <authorList>
            <person name="Ramaprasad E.V."/>
            <person name="Sasikala Ch."/>
            <person name="Ramana Ch.V."/>
        </authorList>
    </citation>
    <scope>NUCLEOTIDE SEQUENCE [LARGE SCALE GENOMIC DNA]</scope>
    <source>
        <strain evidence="2 3">KCTC 42542</strain>
    </source>
</reference>
<evidence type="ECO:0000313" key="2">
    <source>
        <dbReference type="EMBL" id="KAA2213060.1"/>
    </source>
</evidence>